<dbReference type="PANTHER" id="PTHR11825:SF44">
    <property type="entry name" value="BRANCHED-CHAIN-AMINO-ACID AMINOTRANSFERASE"/>
    <property type="match status" value="1"/>
</dbReference>
<gene>
    <name evidence="9" type="ORF">FHL15_003189</name>
</gene>
<dbReference type="PIRSF" id="PIRSF006468">
    <property type="entry name" value="BCAT1"/>
    <property type="match status" value="1"/>
</dbReference>
<evidence type="ECO:0000256" key="2">
    <source>
        <dbReference type="ARBA" id="ARBA00009320"/>
    </source>
</evidence>
<keyword evidence="10" id="KW-1185">Reference proteome</keyword>
<sequence>MFINASSLQIARTRTPKPITPNGELVFGESMTDHMLVVEWTSSKGWDSPKITPYQNFSLDPATGVLQYGFHAFEGMKVFKDEKGKIRLFRPEKNMERMNKSCARMSLPSFDEESVVELLKKFVKLEERFIPSERGFSLYVRPNMIGTQQSLSVGPPNSALLYVIAFPVRPFPTRAMHLEAVEHALRTSPGGAASKKHSPNLAPVVAPAGLQQTLFLFSDIEPVAGKIVQYINEAGTMDLFCTMNIFFALKTKAGQKELVTAPTGSIILEGLMRLCVLELARERLQPQGWCVSERKYTIEELAEAAHEQRVLEVFGTSTAAVIVPIKSIGHTGGLIKCGPRENEEMGPVGRQMRGWIESIQYGDENHPWSVEV</sequence>
<dbReference type="Gene3D" id="3.30.470.10">
    <property type="match status" value="1"/>
</dbReference>
<dbReference type="STRING" id="2512241.A0A553I777"/>
<dbReference type="GO" id="GO:0009098">
    <property type="term" value="P:L-leucine biosynthetic process"/>
    <property type="evidence" value="ECO:0007669"/>
    <property type="project" value="TreeGrafter"/>
</dbReference>
<evidence type="ECO:0000313" key="10">
    <source>
        <dbReference type="Proteomes" id="UP000319160"/>
    </source>
</evidence>
<evidence type="ECO:0000256" key="7">
    <source>
        <dbReference type="ARBA" id="ARBA00023304"/>
    </source>
</evidence>
<comment type="caution">
    <text evidence="9">The sequence shown here is derived from an EMBL/GenBank/DDBJ whole genome shotgun (WGS) entry which is preliminary data.</text>
</comment>
<dbReference type="InterPro" id="IPR043132">
    <property type="entry name" value="BCAT-like_C"/>
</dbReference>
<dbReference type="SUPFAM" id="SSF56752">
    <property type="entry name" value="D-aminoacid aminotransferase-like PLP-dependent enzymes"/>
    <property type="match status" value="1"/>
</dbReference>
<evidence type="ECO:0000256" key="1">
    <source>
        <dbReference type="ARBA" id="ARBA00001933"/>
    </source>
</evidence>
<protein>
    <recommendedName>
        <fullName evidence="11">Branched-chain-amino-acid aminotransferase</fullName>
    </recommendedName>
</protein>
<dbReference type="EMBL" id="VFLP01000013">
    <property type="protein sequence ID" value="TRX96047.1"/>
    <property type="molecule type" value="Genomic_DNA"/>
</dbReference>
<dbReference type="InterPro" id="IPR043131">
    <property type="entry name" value="BCAT-like_N"/>
</dbReference>
<evidence type="ECO:0000256" key="3">
    <source>
        <dbReference type="ARBA" id="ARBA00022576"/>
    </source>
</evidence>
<dbReference type="Gene3D" id="3.20.10.10">
    <property type="entry name" value="D-amino Acid Aminotransferase, subunit A, domain 2"/>
    <property type="match status" value="1"/>
</dbReference>
<dbReference type="GO" id="GO:0005739">
    <property type="term" value="C:mitochondrion"/>
    <property type="evidence" value="ECO:0007669"/>
    <property type="project" value="TreeGrafter"/>
</dbReference>
<keyword evidence="4" id="KW-0028">Amino-acid biosynthesis</keyword>
<accession>A0A553I777</accession>
<dbReference type="InterPro" id="IPR036038">
    <property type="entry name" value="Aminotransferase-like"/>
</dbReference>
<proteinExistence type="inferred from homology"/>
<evidence type="ECO:0000313" key="9">
    <source>
        <dbReference type="EMBL" id="TRX96047.1"/>
    </source>
</evidence>
<comment type="similarity">
    <text evidence="2">Belongs to the class-IV pyridoxal-phosphate-dependent aminotransferase family.</text>
</comment>
<evidence type="ECO:0000256" key="8">
    <source>
        <dbReference type="PIRSR" id="PIRSR006468-1"/>
    </source>
</evidence>
<dbReference type="InterPro" id="IPR005786">
    <property type="entry name" value="B_amino_transII"/>
</dbReference>
<evidence type="ECO:0008006" key="11">
    <source>
        <dbReference type="Google" id="ProtNLM"/>
    </source>
</evidence>
<keyword evidence="3" id="KW-0032">Aminotransferase</keyword>
<dbReference type="GO" id="GO:0009099">
    <property type="term" value="P:L-valine biosynthetic process"/>
    <property type="evidence" value="ECO:0007669"/>
    <property type="project" value="TreeGrafter"/>
</dbReference>
<dbReference type="Pfam" id="PF01063">
    <property type="entry name" value="Aminotran_4"/>
    <property type="match status" value="1"/>
</dbReference>
<name>A0A553I777_9PEZI</name>
<dbReference type="GO" id="GO:0004084">
    <property type="term" value="F:branched-chain-amino-acid transaminase activity"/>
    <property type="evidence" value="ECO:0007669"/>
    <property type="project" value="InterPro"/>
</dbReference>
<reference evidence="10" key="1">
    <citation type="submission" date="2019-06" db="EMBL/GenBank/DDBJ databases">
        <title>Draft genome sequence of the griseofulvin-producing fungus Xylaria cubensis strain G536.</title>
        <authorList>
            <person name="Mead M.E."/>
            <person name="Raja H.A."/>
            <person name="Steenwyk J.L."/>
            <person name="Knowles S.L."/>
            <person name="Oberlies N.H."/>
            <person name="Rokas A."/>
        </authorList>
    </citation>
    <scope>NUCLEOTIDE SEQUENCE [LARGE SCALE GENOMIC DNA]</scope>
    <source>
        <strain evidence="10">G536</strain>
    </source>
</reference>
<keyword evidence="7" id="KW-0100">Branched-chain amino acid biosynthesis</keyword>
<evidence type="ECO:0000256" key="6">
    <source>
        <dbReference type="ARBA" id="ARBA00022898"/>
    </source>
</evidence>
<dbReference type="PANTHER" id="PTHR11825">
    <property type="entry name" value="SUBGROUP IIII AMINOTRANSFERASE"/>
    <property type="match status" value="1"/>
</dbReference>
<dbReference type="OrthoDB" id="1732691at2759"/>
<dbReference type="InterPro" id="IPR001544">
    <property type="entry name" value="Aminotrans_IV"/>
</dbReference>
<comment type="cofactor">
    <cofactor evidence="1">
        <name>pyridoxal 5'-phosphate</name>
        <dbReference type="ChEBI" id="CHEBI:597326"/>
    </cofactor>
</comment>
<dbReference type="FunFam" id="3.30.470.10:FF:000005">
    <property type="entry name" value="Branched-chain-amino-acid aminotransferase"/>
    <property type="match status" value="1"/>
</dbReference>
<feature type="modified residue" description="N6-(pyridoxal phosphate)lysine" evidence="8">
    <location>
        <position position="196"/>
    </location>
</feature>
<organism evidence="9 10">
    <name type="scientific">Xylaria flabelliformis</name>
    <dbReference type="NCBI Taxonomy" id="2512241"/>
    <lineage>
        <taxon>Eukaryota</taxon>
        <taxon>Fungi</taxon>
        <taxon>Dikarya</taxon>
        <taxon>Ascomycota</taxon>
        <taxon>Pezizomycotina</taxon>
        <taxon>Sordariomycetes</taxon>
        <taxon>Xylariomycetidae</taxon>
        <taxon>Xylariales</taxon>
        <taxon>Xylariaceae</taxon>
        <taxon>Xylaria</taxon>
    </lineage>
</organism>
<evidence type="ECO:0000256" key="4">
    <source>
        <dbReference type="ARBA" id="ARBA00022605"/>
    </source>
</evidence>
<dbReference type="Proteomes" id="UP000319160">
    <property type="component" value="Unassembled WGS sequence"/>
</dbReference>
<keyword evidence="6" id="KW-0663">Pyridoxal phosphate</keyword>
<keyword evidence="5" id="KW-0808">Transferase</keyword>
<dbReference type="AlphaFoldDB" id="A0A553I777"/>
<evidence type="ECO:0000256" key="5">
    <source>
        <dbReference type="ARBA" id="ARBA00022679"/>
    </source>
</evidence>